<comment type="similarity">
    <text evidence="8">Belongs to the tRNA(Ile)-lysidine synthase family.</text>
</comment>
<evidence type="ECO:0000256" key="7">
    <source>
        <dbReference type="ARBA" id="ARBA00048539"/>
    </source>
</evidence>
<evidence type="ECO:0000256" key="8">
    <source>
        <dbReference type="HAMAP-Rule" id="MF_01161"/>
    </source>
</evidence>
<dbReference type="AlphaFoldDB" id="A0A7W8HCR2"/>
<feature type="domain" description="Lysidine-tRNA(Ile) synthetase C-terminal" evidence="9">
    <location>
        <begin position="405"/>
        <end position="477"/>
    </location>
</feature>
<keyword evidence="5 8" id="KW-0547">Nucleotide-binding</keyword>
<dbReference type="InterPro" id="IPR014729">
    <property type="entry name" value="Rossmann-like_a/b/a_fold"/>
</dbReference>
<dbReference type="CDD" id="cd01992">
    <property type="entry name" value="TilS_N"/>
    <property type="match status" value="1"/>
</dbReference>
<sequence>MDGILKKAEAFIQKNHMISRNDGIVAGISGGADSMCLLFVLMNLKEKLNLNLCAVHVHHGIRGAEADRDETFVRDFCRDRGILYRCVRGDVPAMAKSEGMSEEEAGRAFRYRCFHQILEELGWENGRIAVAHNKNDVAETFLFNVFRGSGLTGMASIPPVRDNIIRPLLCLERREIEEVLKCQGIGFCTDSTNLKNDYTRNRLRNELMPYVLEHINPGAVEHIFNLAWEAGAVEKRVDREADQALEEAGTPDGGLMLHALGAMDDIILQAVLRKKIYRETGSLKDITRGHILQTAQLLDKPVGKMTYLPYGLTVIREYDRLRFLRRTEPEENENSAGPQWARPTDLAVFEKDIEVPFHIGETWTISLEEPAITLEFTVKKCEKNQRIEEKQYTKWLDYDKIKDSLQLRHRKSGDYLIAGPSGSRKLLRRLFIDDKIPRQDRDKVLLIAQGSHVLWVIGGRISEAYKITENTERILEIKVKGEK</sequence>
<dbReference type="InterPro" id="IPR011063">
    <property type="entry name" value="TilS/TtcA_N"/>
</dbReference>
<dbReference type="EMBL" id="JACHFW010000017">
    <property type="protein sequence ID" value="MBB5265997.1"/>
    <property type="molecule type" value="Genomic_DNA"/>
</dbReference>
<evidence type="ECO:0000313" key="11">
    <source>
        <dbReference type="Proteomes" id="UP000543642"/>
    </source>
</evidence>
<dbReference type="GO" id="GO:0005737">
    <property type="term" value="C:cytoplasm"/>
    <property type="evidence" value="ECO:0007669"/>
    <property type="project" value="UniProtKB-SubCell"/>
</dbReference>
<evidence type="ECO:0000256" key="3">
    <source>
        <dbReference type="ARBA" id="ARBA00022598"/>
    </source>
</evidence>
<dbReference type="SUPFAM" id="SSF52402">
    <property type="entry name" value="Adenine nucleotide alpha hydrolases-like"/>
    <property type="match status" value="1"/>
</dbReference>
<evidence type="ECO:0000256" key="4">
    <source>
        <dbReference type="ARBA" id="ARBA00022694"/>
    </source>
</evidence>
<protein>
    <recommendedName>
        <fullName evidence="8">tRNA(Ile)-lysidine synthase</fullName>
        <ecNumber evidence="8">6.3.4.19</ecNumber>
    </recommendedName>
    <alternativeName>
        <fullName evidence="8">tRNA(Ile)-2-lysyl-cytidine synthase</fullName>
    </alternativeName>
    <alternativeName>
        <fullName evidence="8">tRNA(Ile)-lysidine synthetase</fullName>
    </alternativeName>
</protein>
<name>A0A7W8HCR2_9FIRM</name>
<comment type="function">
    <text evidence="8">Ligates lysine onto the cytidine present at position 34 of the AUA codon-specific tRNA(Ile) that contains the anticodon CAU, in an ATP-dependent manner. Cytidine is converted to lysidine, thus changing the amino acid specificity of the tRNA from methionine to isoleucine.</text>
</comment>
<keyword evidence="6 8" id="KW-0067">ATP-binding</keyword>
<dbReference type="SMART" id="SM00977">
    <property type="entry name" value="TilS_C"/>
    <property type="match status" value="1"/>
</dbReference>
<dbReference type="GO" id="GO:0006400">
    <property type="term" value="P:tRNA modification"/>
    <property type="evidence" value="ECO:0007669"/>
    <property type="project" value="UniProtKB-UniRule"/>
</dbReference>
<comment type="catalytic activity">
    <reaction evidence="7 8">
        <text>cytidine(34) in tRNA(Ile2) + L-lysine + ATP = lysidine(34) in tRNA(Ile2) + AMP + diphosphate + H(+)</text>
        <dbReference type="Rhea" id="RHEA:43744"/>
        <dbReference type="Rhea" id="RHEA-COMP:10625"/>
        <dbReference type="Rhea" id="RHEA-COMP:10670"/>
        <dbReference type="ChEBI" id="CHEBI:15378"/>
        <dbReference type="ChEBI" id="CHEBI:30616"/>
        <dbReference type="ChEBI" id="CHEBI:32551"/>
        <dbReference type="ChEBI" id="CHEBI:33019"/>
        <dbReference type="ChEBI" id="CHEBI:82748"/>
        <dbReference type="ChEBI" id="CHEBI:83665"/>
        <dbReference type="ChEBI" id="CHEBI:456215"/>
        <dbReference type="EC" id="6.3.4.19"/>
    </reaction>
</comment>
<dbReference type="EC" id="6.3.4.19" evidence="8"/>
<dbReference type="GO" id="GO:0005524">
    <property type="term" value="F:ATP binding"/>
    <property type="evidence" value="ECO:0007669"/>
    <property type="project" value="UniProtKB-UniRule"/>
</dbReference>
<dbReference type="NCBIfam" id="TIGR02433">
    <property type="entry name" value="lysidine_TilS_C"/>
    <property type="match status" value="1"/>
</dbReference>
<dbReference type="SUPFAM" id="SSF56037">
    <property type="entry name" value="PheT/TilS domain"/>
    <property type="match status" value="1"/>
</dbReference>
<keyword evidence="3 8" id="KW-0436">Ligase</keyword>
<feature type="binding site" evidence="8">
    <location>
        <begin position="29"/>
        <end position="34"/>
    </location>
    <ligand>
        <name>ATP</name>
        <dbReference type="ChEBI" id="CHEBI:30616"/>
    </ligand>
</feature>
<dbReference type="Pfam" id="PF11734">
    <property type="entry name" value="TilS_C"/>
    <property type="match status" value="1"/>
</dbReference>
<dbReference type="Proteomes" id="UP000543642">
    <property type="component" value="Unassembled WGS sequence"/>
</dbReference>
<keyword evidence="11" id="KW-1185">Reference proteome</keyword>
<dbReference type="NCBIfam" id="TIGR02432">
    <property type="entry name" value="lysidine_TilS_N"/>
    <property type="match status" value="1"/>
</dbReference>
<accession>A0A7W8HCR2</accession>
<dbReference type="Gene3D" id="3.40.50.620">
    <property type="entry name" value="HUPs"/>
    <property type="match status" value="1"/>
</dbReference>
<dbReference type="PANTHER" id="PTHR43033">
    <property type="entry name" value="TRNA(ILE)-LYSIDINE SYNTHASE-RELATED"/>
    <property type="match status" value="1"/>
</dbReference>
<comment type="domain">
    <text evidence="8">The N-terminal region contains the highly conserved SGGXDS motif, predicted to be a P-loop motif involved in ATP binding.</text>
</comment>
<evidence type="ECO:0000256" key="6">
    <source>
        <dbReference type="ARBA" id="ARBA00022840"/>
    </source>
</evidence>
<dbReference type="HAMAP" id="MF_01161">
    <property type="entry name" value="tRNA_Ile_lys_synt"/>
    <property type="match status" value="1"/>
</dbReference>
<comment type="subcellular location">
    <subcellularLocation>
        <location evidence="1 8">Cytoplasm</location>
    </subcellularLocation>
</comment>
<proteinExistence type="inferred from homology"/>
<comment type="caution">
    <text evidence="10">The sequence shown here is derived from an EMBL/GenBank/DDBJ whole genome shotgun (WGS) entry which is preliminary data.</text>
</comment>
<dbReference type="InterPro" id="IPR012795">
    <property type="entry name" value="tRNA_Ile_lys_synt_N"/>
</dbReference>
<evidence type="ECO:0000259" key="9">
    <source>
        <dbReference type="SMART" id="SM00977"/>
    </source>
</evidence>
<organism evidence="10 11">
    <name type="scientific">Catenibacillus scindens</name>
    <dbReference type="NCBI Taxonomy" id="673271"/>
    <lineage>
        <taxon>Bacteria</taxon>
        <taxon>Bacillati</taxon>
        <taxon>Bacillota</taxon>
        <taxon>Clostridia</taxon>
        <taxon>Lachnospirales</taxon>
        <taxon>Lachnospiraceae</taxon>
        <taxon>Catenibacillus</taxon>
    </lineage>
</organism>
<dbReference type="GO" id="GO:0032267">
    <property type="term" value="F:tRNA(Ile)-lysidine synthase activity"/>
    <property type="evidence" value="ECO:0007669"/>
    <property type="project" value="UniProtKB-EC"/>
</dbReference>
<keyword evidence="4 8" id="KW-0819">tRNA processing</keyword>
<dbReference type="Pfam" id="PF01171">
    <property type="entry name" value="ATP_bind_3"/>
    <property type="match status" value="1"/>
</dbReference>
<evidence type="ECO:0000256" key="1">
    <source>
        <dbReference type="ARBA" id="ARBA00004496"/>
    </source>
</evidence>
<dbReference type="PANTHER" id="PTHR43033:SF1">
    <property type="entry name" value="TRNA(ILE)-LYSIDINE SYNTHASE-RELATED"/>
    <property type="match status" value="1"/>
</dbReference>
<dbReference type="InterPro" id="IPR012094">
    <property type="entry name" value="tRNA_Ile_lys_synt"/>
</dbReference>
<evidence type="ECO:0000313" key="10">
    <source>
        <dbReference type="EMBL" id="MBB5265997.1"/>
    </source>
</evidence>
<gene>
    <name evidence="8" type="primary">tilS</name>
    <name evidence="10" type="ORF">HNP82_003149</name>
</gene>
<keyword evidence="2 8" id="KW-0963">Cytoplasm</keyword>
<dbReference type="RefSeq" id="WP_183776218.1">
    <property type="nucleotide sequence ID" value="NZ_JACHFW010000017.1"/>
</dbReference>
<evidence type="ECO:0000256" key="2">
    <source>
        <dbReference type="ARBA" id="ARBA00022490"/>
    </source>
</evidence>
<evidence type="ECO:0000256" key="5">
    <source>
        <dbReference type="ARBA" id="ARBA00022741"/>
    </source>
</evidence>
<dbReference type="InterPro" id="IPR012796">
    <property type="entry name" value="Lysidine-tRNA-synth_C"/>
</dbReference>
<reference evidence="10 11" key="1">
    <citation type="submission" date="2020-08" db="EMBL/GenBank/DDBJ databases">
        <title>Genomic Encyclopedia of Type Strains, Phase IV (KMG-IV): sequencing the most valuable type-strain genomes for metagenomic binning, comparative biology and taxonomic classification.</title>
        <authorList>
            <person name="Goeker M."/>
        </authorList>
    </citation>
    <scope>NUCLEOTIDE SEQUENCE [LARGE SCALE GENOMIC DNA]</scope>
    <source>
        <strain evidence="10 11">DSM 106146</strain>
    </source>
</reference>